<dbReference type="EMBL" id="BMKR01000011">
    <property type="protein sequence ID" value="GGF82886.1"/>
    <property type="molecule type" value="Genomic_DNA"/>
</dbReference>
<gene>
    <name evidence="1" type="ORF">GCM10010912_29980</name>
</gene>
<accession>A0A917CDT5</accession>
<proteinExistence type="predicted"/>
<sequence length="163" mass="19333">MAMAYEQGELFAEASEVEITETEFYLERYKDMILFMDDFDKFEQEMAQVAVDGESARRLSVAELHADKTANAVILNEKQKWMYERYRVYTYMIIRAFNLIRDPEVKEVMRVRFIQGHSRKETILFTRRGTAASTVDRYIEKGIKMIANSLHQMGFFEEILKRN</sequence>
<evidence type="ECO:0000313" key="2">
    <source>
        <dbReference type="Proteomes" id="UP000637643"/>
    </source>
</evidence>
<comment type="caution">
    <text evidence="1">The sequence shown here is derived from an EMBL/GenBank/DDBJ whole genome shotgun (WGS) entry which is preliminary data.</text>
</comment>
<protein>
    <submittedName>
        <fullName evidence="1">Uncharacterized protein</fullName>
    </submittedName>
</protein>
<reference evidence="1" key="1">
    <citation type="journal article" date="2014" name="Int. J. Syst. Evol. Microbiol.">
        <title>Complete genome sequence of Corynebacterium casei LMG S-19264T (=DSM 44701T), isolated from a smear-ripened cheese.</title>
        <authorList>
            <consortium name="US DOE Joint Genome Institute (JGI-PGF)"/>
            <person name="Walter F."/>
            <person name="Albersmeier A."/>
            <person name="Kalinowski J."/>
            <person name="Ruckert C."/>
        </authorList>
    </citation>
    <scope>NUCLEOTIDE SEQUENCE</scope>
    <source>
        <strain evidence="1">CGMCC 1.16134</strain>
    </source>
</reference>
<dbReference type="RefSeq" id="WP_189026115.1">
    <property type="nucleotide sequence ID" value="NZ_BMKR01000011.1"/>
</dbReference>
<evidence type="ECO:0000313" key="1">
    <source>
        <dbReference type="EMBL" id="GGF82886.1"/>
    </source>
</evidence>
<keyword evidence="2" id="KW-1185">Reference proteome</keyword>
<dbReference type="AlphaFoldDB" id="A0A917CDT5"/>
<organism evidence="1 2">
    <name type="scientific">Paenibacillus albidus</name>
    <dbReference type="NCBI Taxonomy" id="2041023"/>
    <lineage>
        <taxon>Bacteria</taxon>
        <taxon>Bacillati</taxon>
        <taxon>Bacillota</taxon>
        <taxon>Bacilli</taxon>
        <taxon>Bacillales</taxon>
        <taxon>Paenibacillaceae</taxon>
        <taxon>Paenibacillus</taxon>
    </lineage>
</organism>
<dbReference type="Proteomes" id="UP000637643">
    <property type="component" value="Unassembled WGS sequence"/>
</dbReference>
<reference evidence="1" key="2">
    <citation type="submission" date="2020-09" db="EMBL/GenBank/DDBJ databases">
        <authorList>
            <person name="Sun Q."/>
            <person name="Zhou Y."/>
        </authorList>
    </citation>
    <scope>NUCLEOTIDE SEQUENCE</scope>
    <source>
        <strain evidence="1">CGMCC 1.16134</strain>
    </source>
</reference>
<name>A0A917CDT5_9BACL</name>